<evidence type="ECO:0000256" key="3">
    <source>
        <dbReference type="ARBA" id="ARBA00022679"/>
    </source>
</evidence>
<reference evidence="5" key="1">
    <citation type="submission" date="2020-03" db="EMBL/GenBank/DDBJ databases">
        <title>The deep terrestrial virosphere.</title>
        <authorList>
            <person name="Holmfeldt K."/>
            <person name="Nilsson E."/>
            <person name="Simone D."/>
            <person name="Lopez-Fernandez M."/>
            <person name="Wu X."/>
            <person name="de Brujin I."/>
            <person name="Lundin D."/>
            <person name="Andersson A."/>
            <person name="Bertilsson S."/>
            <person name="Dopson M."/>
        </authorList>
    </citation>
    <scope>NUCLEOTIDE SEQUENCE</scope>
    <source>
        <strain evidence="5">TM448B05910</strain>
    </source>
</reference>
<dbReference type="InterPro" id="IPR029063">
    <property type="entry name" value="SAM-dependent_MTases_sf"/>
</dbReference>
<dbReference type="PANTHER" id="PTHR13370:SF3">
    <property type="entry name" value="TRNA (GUANINE(10)-N2)-METHYLTRANSFERASE HOMOLOG"/>
    <property type="match status" value="1"/>
</dbReference>
<dbReference type="SUPFAM" id="SSF53335">
    <property type="entry name" value="S-adenosyl-L-methionine-dependent methyltransferases"/>
    <property type="match status" value="1"/>
</dbReference>
<name>A0A6M3Y1C5_9ZZZZ</name>
<keyword evidence="2 5" id="KW-0489">Methyltransferase</keyword>
<evidence type="ECO:0000259" key="4">
    <source>
        <dbReference type="Pfam" id="PF01555"/>
    </source>
</evidence>
<dbReference type="Gene3D" id="3.40.50.150">
    <property type="entry name" value="Vaccinia Virus protein VP39"/>
    <property type="match status" value="2"/>
</dbReference>
<proteinExistence type="inferred from homology"/>
<dbReference type="AlphaFoldDB" id="A0A6M3Y1C5"/>
<keyword evidence="3 5" id="KW-0808">Transferase</keyword>
<evidence type="ECO:0000313" key="5">
    <source>
        <dbReference type="EMBL" id="QJI04029.1"/>
    </source>
</evidence>
<dbReference type="GO" id="GO:0008170">
    <property type="term" value="F:N-methyltransferase activity"/>
    <property type="evidence" value="ECO:0007669"/>
    <property type="project" value="InterPro"/>
</dbReference>
<comment type="similarity">
    <text evidence="1">Belongs to the N(4)/N(6)-methyltransferase family.</text>
</comment>
<dbReference type="PANTHER" id="PTHR13370">
    <property type="entry name" value="RNA METHYLASE-RELATED"/>
    <property type="match status" value="1"/>
</dbReference>
<feature type="domain" description="DNA methylase N-4/N-6" evidence="4">
    <location>
        <begin position="152"/>
        <end position="216"/>
    </location>
</feature>
<evidence type="ECO:0000256" key="2">
    <source>
        <dbReference type="ARBA" id="ARBA00022603"/>
    </source>
</evidence>
<dbReference type="GO" id="GO:0032259">
    <property type="term" value="P:methylation"/>
    <property type="evidence" value="ECO:0007669"/>
    <property type="project" value="UniProtKB-KW"/>
</dbReference>
<accession>A0A6M3Y1C5</accession>
<organism evidence="5">
    <name type="scientific">viral metagenome</name>
    <dbReference type="NCBI Taxonomy" id="1070528"/>
    <lineage>
        <taxon>unclassified sequences</taxon>
        <taxon>metagenomes</taxon>
        <taxon>organismal metagenomes</taxon>
    </lineage>
</organism>
<dbReference type="EMBL" id="MT145141">
    <property type="protein sequence ID" value="QJI04029.1"/>
    <property type="molecule type" value="Genomic_DNA"/>
</dbReference>
<dbReference type="InterPro" id="IPR001091">
    <property type="entry name" value="RM_Methyltransferase"/>
</dbReference>
<dbReference type="GO" id="GO:0003677">
    <property type="term" value="F:DNA binding"/>
    <property type="evidence" value="ECO:0007669"/>
    <property type="project" value="InterPro"/>
</dbReference>
<protein>
    <submittedName>
        <fullName evidence="5">Putative methyltransferase</fullName>
    </submittedName>
</protein>
<dbReference type="Pfam" id="PF01555">
    <property type="entry name" value="N6_N4_Mtase"/>
    <property type="match status" value="1"/>
</dbReference>
<gene>
    <name evidence="5" type="ORF">TM448B05910_0008</name>
</gene>
<dbReference type="GO" id="GO:0005737">
    <property type="term" value="C:cytoplasm"/>
    <property type="evidence" value="ECO:0007669"/>
    <property type="project" value="TreeGrafter"/>
</dbReference>
<dbReference type="InterPro" id="IPR002941">
    <property type="entry name" value="DNA_methylase_N4/N6"/>
</dbReference>
<dbReference type="InterPro" id="IPR002052">
    <property type="entry name" value="DNA_methylase_N6_adenine_CS"/>
</dbReference>
<sequence length="225" mass="24538">MINPYYDHAGITIYHGDCRDILPHLEPVDLVLTDPPYGINVGNNQSGKETRSGLTVKGKYASYEDTPENYRLIIVPAITEALGKAKRGVVFGFPPNIFFLPPPSVIGGLFVPAGCGRNSWGWTNFMPVLFYGCAPNLDKGAKPTAIRTTDSGEKSDHPTPKPLKWLTWLVSLASTLPDTILDPFMGSGTTLVAAKHLGRKAIGIEIEEKYCEMAAKRLAQEVLPL</sequence>
<evidence type="ECO:0000256" key="1">
    <source>
        <dbReference type="ARBA" id="ARBA00006594"/>
    </source>
</evidence>
<dbReference type="PRINTS" id="PR00508">
    <property type="entry name" value="S21N4MTFRASE"/>
</dbReference>
<dbReference type="PROSITE" id="PS00092">
    <property type="entry name" value="N6_MTASE"/>
    <property type="match status" value="1"/>
</dbReference>